<evidence type="ECO:0000313" key="9">
    <source>
        <dbReference type="Proteomes" id="UP000680866"/>
    </source>
</evidence>
<evidence type="ECO:0000313" key="8">
    <source>
        <dbReference type="EMBL" id="BCJ69096.1"/>
    </source>
</evidence>
<gene>
    <name evidence="8" type="ORF">Prubr_61170</name>
</gene>
<dbReference type="InterPro" id="IPR005673">
    <property type="entry name" value="ABC_phos-bd_PstS"/>
</dbReference>
<comment type="similarity">
    <text evidence="1 4">Belongs to the PstS family.</text>
</comment>
<feature type="chain" id="PRO_5038584606" description="Phosphate-binding protein" evidence="6">
    <location>
        <begin position="23"/>
        <end position="367"/>
    </location>
</feature>
<name>A0A810N6R5_9ACTN</name>
<dbReference type="Gene3D" id="3.40.190.10">
    <property type="entry name" value="Periplasmic binding protein-like II"/>
    <property type="match status" value="2"/>
</dbReference>
<feature type="compositionally biased region" description="Low complexity" evidence="5">
    <location>
        <begin position="33"/>
        <end position="46"/>
    </location>
</feature>
<dbReference type="GO" id="GO:0043190">
    <property type="term" value="C:ATP-binding cassette (ABC) transporter complex"/>
    <property type="evidence" value="ECO:0007669"/>
    <property type="project" value="InterPro"/>
</dbReference>
<evidence type="ECO:0000256" key="1">
    <source>
        <dbReference type="ARBA" id="ARBA00008725"/>
    </source>
</evidence>
<dbReference type="PIRSF" id="PIRSF002756">
    <property type="entry name" value="PstS"/>
    <property type="match status" value="1"/>
</dbReference>
<organism evidence="8 9">
    <name type="scientific">Polymorphospora rubra</name>
    <dbReference type="NCBI Taxonomy" id="338584"/>
    <lineage>
        <taxon>Bacteria</taxon>
        <taxon>Bacillati</taxon>
        <taxon>Actinomycetota</taxon>
        <taxon>Actinomycetes</taxon>
        <taxon>Micromonosporales</taxon>
        <taxon>Micromonosporaceae</taxon>
        <taxon>Polymorphospora</taxon>
    </lineage>
</organism>
<dbReference type="EMBL" id="AP023359">
    <property type="protein sequence ID" value="BCJ69096.1"/>
    <property type="molecule type" value="Genomic_DNA"/>
</dbReference>
<proteinExistence type="inferred from homology"/>
<dbReference type="GO" id="GO:0042301">
    <property type="term" value="F:phosphate ion binding"/>
    <property type="evidence" value="ECO:0007669"/>
    <property type="project" value="InterPro"/>
</dbReference>
<dbReference type="Pfam" id="PF12849">
    <property type="entry name" value="PBP_like_2"/>
    <property type="match status" value="1"/>
</dbReference>
<dbReference type="NCBIfam" id="TIGR00975">
    <property type="entry name" value="3a0107s03"/>
    <property type="match status" value="1"/>
</dbReference>
<dbReference type="GO" id="GO:0035435">
    <property type="term" value="P:phosphate ion transmembrane transport"/>
    <property type="evidence" value="ECO:0007669"/>
    <property type="project" value="InterPro"/>
</dbReference>
<evidence type="ECO:0000256" key="3">
    <source>
        <dbReference type="ARBA" id="ARBA00022592"/>
    </source>
</evidence>
<dbReference type="CDD" id="cd13565">
    <property type="entry name" value="PBP2_PstS"/>
    <property type="match status" value="1"/>
</dbReference>
<accession>A0A810N6R5</accession>
<dbReference type="SUPFAM" id="SSF53850">
    <property type="entry name" value="Periplasmic binding protein-like II"/>
    <property type="match status" value="1"/>
</dbReference>
<evidence type="ECO:0000259" key="7">
    <source>
        <dbReference type="Pfam" id="PF12849"/>
    </source>
</evidence>
<keyword evidence="2 4" id="KW-0813">Transport</keyword>
<reference evidence="8" key="1">
    <citation type="submission" date="2020-08" db="EMBL/GenBank/DDBJ databases">
        <title>Whole genome shotgun sequence of Polymorphospora rubra NBRC 101157.</title>
        <authorList>
            <person name="Komaki H."/>
            <person name="Tamura T."/>
        </authorList>
    </citation>
    <scope>NUCLEOTIDE SEQUENCE</scope>
    <source>
        <strain evidence="8">NBRC 101157</strain>
    </source>
</reference>
<evidence type="ECO:0000256" key="2">
    <source>
        <dbReference type="ARBA" id="ARBA00022448"/>
    </source>
</evidence>
<sequence length="367" mass="37620">MKRRTLRLAALPVAVMLALGMAACSGDSEENGSDTGTTTELSGSLAGSGASAQGAAMEAWIAGFSSEAPDVTVTYDPIGSGGGRKAFIEGGVQFAGSDAYLKPEEMTAAQAKCGPNGFIEFPGYISPIAVAYNLPSVPKLNLSASVIARIFDNKITKWNDPAIAELNSGATLPDSNITAVHRSDESGTTENFVDYLSQAAPNDWPHEVSGEWPNQSGEAAAQTQGVAAALRGGEGTIGYIDASQATGLGVAAIQVGETFVEYSAQAAAAVVDAATKVDGRTSTHSYAIDLPRDTTQAGVYPIVLVSYQLACTSYPTQEQADLVKAFLSYVISEPGQQAAAQNAGSAPISAQLRTQAQAAIDAITAAG</sequence>
<feature type="signal peptide" evidence="6">
    <location>
        <begin position="1"/>
        <end position="22"/>
    </location>
</feature>
<dbReference type="PANTHER" id="PTHR42996:SF1">
    <property type="entry name" value="PHOSPHATE-BINDING PROTEIN PSTS"/>
    <property type="match status" value="1"/>
</dbReference>
<keyword evidence="3 4" id="KW-0592">Phosphate transport</keyword>
<feature type="domain" description="PBP" evidence="7">
    <location>
        <begin position="39"/>
        <end position="333"/>
    </location>
</feature>
<dbReference type="KEGG" id="pry:Prubr_61170"/>
<dbReference type="InterPro" id="IPR024370">
    <property type="entry name" value="PBP_domain"/>
</dbReference>
<dbReference type="PANTHER" id="PTHR42996">
    <property type="entry name" value="PHOSPHATE-BINDING PROTEIN PSTS"/>
    <property type="match status" value="1"/>
</dbReference>
<evidence type="ECO:0000256" key="6">
    <source>
        <dbReference type="SAM" id="SignalP"/>
    </source>
</evidence>
<dbReference type="AlphaFoldDB" id="A0A810N6R5"/>
<feature type="region of interest" description="Disordered" evidence="5">
    <location>
        <begin position="26"/>
        <end position="46"/>
    </location>
</feature>
<keyword evidence="6" id="KW-0732">Signal</keyword>
<protein>
    <recommendedName>
        <fullName evidence="4">Phosphate-binding protein</fullName>
    </recommendedName>
</protein>
<evidence type="ECO:0000256" key="5">
    <source>
        <dbReference type="SAM" id="MobiDB-lite"/>
    </source>
</evidence>
<keyword evidence="9" id="KW-1185">Reference proteome</keyword>
<dbReference type="PROSITE" id="PS51257">
    <property type="entry name" value="PROKAR_LIPOPROTEIN"/>
    <property type="match status" value="1"/>
</dbReference>
<evidence type="ECO:0000256" key="4">
    <source>
        <dbReference type="PIRNR" id="PIRNR002756"/>
    </source>
</evidence>
<dbReference type="InterPro" id="IPR050962">
    <property type="entry name" value="Phosphate-bind_PstS"/>
</dbReference>
<dbReference type="RefSeq" id="WP_212818214.1">
    <property type="nucleotide sequence ID" value="NZ_AP023359.1"/>
</dbReference>
<dbReference type="Proteomes" id="UP000680866">
    <property type="component" value="Chromosome"/>
</dbReference>